<feature type="region of interest" description="Disordered" evidence="1">
    <location>
        <begin position="153"/>
        <end position="187"/>
    </location>
</feature>
<organism evidence="4 5">
    <name type="scientific">Ajellomyces capsulatus</name>
    <name type="common">Darling's disease fungus</name>
    <name type="synonym">Histoplasma capsulatum</name>
    <dbReference type="NCBI Taxonomy" id="5037"/>
    <lineage>
        <taxon>Eukaryota</taxon>
        <taxon>Fungi</taxon>
        <taxon>Dikarya</taxon>
        <taxon>Ascomycota</taxon>
        <taxon>Pezizomycotina</taxon>
        <taxon>Eurotiomycetes</taxon>
        <taxon>Eurotiomycetidae</taxon>
        <taxon>Onygenales</taxon>
        <taxon>Ajellomycetaceae</taxon>
        <taxon>Histoplasma</taxon>
    </lineage>
</organism>
<dbReference type="Proteomes" id="UP000670092">
    <property type="component" value="Unassembled WGS sequence"/>
</dbReference>
<feature type="compositionally biased region" description="Low complexity" evidence="1">
    <location>
        <begin position="350"/>
        <end position="359"/>
    </location>
</feature>
<evidence type="ECO:0000313" key="5">
    <source>
        <dbReference type="Proteomes" id="UP000670092"/>
    </source>
</evidence>
<keyword evidence="2" id="KW-1133">Transmembrane helix</keyword>
<feature type="compositionally biased region" description="Basic residues" evidence="1">
    <location>
        <begin position="363"/>
        <end position="381"/>
    </location>
</feature>
<keyword evidence="2" id="KW-0812">Transmembrane</keyword>
<evidence type="ECO:0000256" key="2">
    <source>
        <dbReference type="SAM" id="Phobius"/>
    </source>
</evidence>
<proteinExistence type="predicted"/>
<dbReference type="EMBL" id="JAEVHI010000002">
    <property type="protein sequence ID" value="KAG5299445.1"/>
    <property type="molecule type" value="Genomic_DNA"/>
</dbReference>
<name>A0A8H7Z1E6_AJECA</name>
<dbReference type="AlphaFoldDB" id="A0A8H7Z1E6"/>
<evidence type="ECO:0000313" key="4">
    <source>
        <dbReference type="EMBL" id="KAG5299445.1"/>
    </source>
</evidence>
<keyword evidence="3" id="KW-0732">Signal</keyword>
<dbReference type="VEuPathDB" id="FungiDB:I7I52_09761"/>
<comment type="caution">
    <text evidence="4">The sequence shown here is derived from an EMBL/GenBank/DDBJ whole genome shotgun (WGS) entry which is preliminary data.</text>
</comment>
<accession>A0A8H7Z1E6</accession>
<gene>
    <name evidence="4" type="ORF">I7I52_09761</name>
</gene>
<keyword evidence="2" id="KW-0472">Membrane</keyword>
<protein>
    <submittedName>
        <fullName evidence="4">Uncharacterized protein</fullName>
    </submittedName>
</protein>
<dbReference type="OrthoDB" id="5425848at2759"/>
<feature type="compositionally biased region" description="Low complexity" evidence="1">
    <location>
        <begin position="168"/>
        <end position="183"/>
    </location>
</feature>
<feature type="region of interest" description="Disordered" evidence="1">
    <location>
        <begin position="256"/>
        <end position="295"/>
    </location>
</feature>
<sequence>MRRLGISPTALAILSILSQLRSLSTHAFPFPVHFNTGLATRDCTPCGFYGQECCTATQTCTTNDNNQAICVDSSFVEKPRAAEGQWETFTTTFVRTDLVTVTSVGSRLISAPTSHSQIQCQLNLGESACGTICCTAAQACKYEGQCVEAGSSPFEPSVGPSPTPPSRPTSSGGATITTAPTATVPFLPPVGTDGVLLPPPEASKGGGGLSGGAIAGIVIGVLVGIILLLVLCLSACAKGAIEGILALFGCGRRRGSGSGTTQSFSEGSGGRPGRTWFGHRPSRPPPARHSDSYSYYSSEKSKKSGLFGMGKWMSVGLVLGTLAICLGLRRKNQQAPPSSGYSDSYYYYDYSSSSSSSSSAPARSKRSKPPTSRSRSRSTRH</sequence>
<feature type="chain" id="PRO_5034921844" evidence="3">
    <location>
        <begin position="28"/>
        <end position="381"/>
    </location>
</feature>
<evidence type="ECO:0000256" key="1">
    <source>
        <dbReference type="SAM" id="MobiDB-lite"/>
    </source>
</evidence>
<feature type="signal peptide" evidence="3">
    <location>
        <begin position="1"/>
        <end position="27"/>
    </location>
</feature>
<evidence type="ECO:0000256" key="3">
    <source>
        <dbReference type="SAM" id="SignalP"/>
    </source>
</evidence>
<feature type="region of interest" description="Disordered" evidence="1">
    <location>
        <begin position="350"/>
        <end position="381"/>
    </location>
</feature>
<reference evidence="4 5" key="1">
    <citation type="submission" date="2021-01" db="EMBL/GenBank/DDBJ databases">
        <title>Chromosome-level genome assembly of a human fungal pathogen reveals clustering of transcriptionally co-regulated genes.</title>
        <authorList>
            <person name="Voorhies M."/>
            <person name="Cohen S."/>
            <person name="Shea T.P."/>
            <person name="Petrus S."/>
            <person name="Munoz J.F."/>
            <person name="Poplawski S."/>
            <person name="Goldman W.E."/>
            <person name="Michael T."/>
            <person name="Cuomo C.A."/>
            <person name="Sil A."/>
            <person name="Beyhan S."/>
        </authorList>
    </citation>
    <scope>NUCLEOTIDE SEQUENCE [LARGE SCALE GENOMIC DNA]</scope>
    <source>
        <strain evidence="4 5">G184AR</strain>
    </source>
</reference>
<feature type="transmembrane region" description="Helical" evidence="2">
    <location>
        <begin position="213"/>
        <end position="237"/>
    </location>
</feature>